<keyword evidence="5" id="KW-0964">Secreted</keyword>
<evidence type="ECO:0000256" key="9">
    <source>
        <dbReference type="ARBA" id="ARBA00022729"/>
    </source>
</evidence>
<evidence type="ECO:0000256" key="2">
    <source>
        <dbReference type="ARBA" id="ARBA00001946"/>
    </source>
</evidence>
<dbReference type="Proteomes" id="UP000694865">
    <property type="component" value="Unplaced"/>
</dbReference>
<feature type="compositionally biased region" description="Basic and acidic residues" evidence="18">
    <location>
        <begin position="599"/>
        <end position="608"/>
    </location>
</feature>
<dbReference type="InterPro" id="IPR018114">
    <property type="entry name" value="TRYPSIN_HIS"/>
</dbReference>
<dbReference type="GeneID" id="100373330"/>
<evidence type="ECO:0000259" key="19">
    <source>
        <dbReference type="PROSITE" id="PS50234"/>
    </source>
</evidence>
<dbReference type="InterPro" id="IPR043504">
    <property type="entry name" value="Peptidase_S1_PA_chymotrypsin"/>
</dbReference>
<dbReference type="InterPro" id="IPR036465">
    <property type="entry name" value="vWFA_dom_sf"/>
</dbReference>
<feature type="domain" description="VWFA" evidence="19">
    <location>
        <begin position="188"/>
        <end position="373"/>
    </location>
</feature>
<keyword evidence="13" id="KW-0391">Immunity</keyword>
<dbReference type="Pfam" id="PF00089">
    <property type="entry name" value="Trypsin"/>
    <property type="match status" value="1"/>
</dbReference>
<dbReference type="SMART" id="SM00020">
    <property type="entry name" value="Tryp_SPc"/>
    <property type="match status" value="1"/>
</dbReference>
<organism evidence="22 23">
    <name type="scientific">Saccoglossus kowalevskii</name>
    <name type="common">Acorn worm</name>
    <dbReference type="NCBI Taxonomy" id="10224"/>
    <lineage>
        <taxon>Eukaryota</taxon>
        <taxon>Metazoa</taxon>
        <taxon>Hemichordata</taxon>
        <taxon>Enteropneusta</taxon>
        <taxon>Harrimaniidae</taxon>
        <taxon>Saccoglossus</taxon>
    </lineage>
</organism>
<evidence type="ECO:0000256" key="6">
    <source>
        <dbReference type="ARBA" id="ARBA00022588"/>
    </source>
</evidence>
<keyword evidence="22" id="KW-1185">Reference proteome</keyword>
<keyword evidence="10" id="KW-0677">Repeat</keyword>
<dbReference type="SUPFAM" id="SSF53300">
    <property type="entry name" value="vWA-like"/>
    <property type="match status" value="1"/>
</dbReference>
<dbReference type="SMART" id="SM00032">
    <property type="entry name" value="CCP"/>
    <property type="match status" value="2"/>
</dbReference>
<evidence type="ECO:0000256" key="8">
    <source>
        <dbReference type="ARBA" id="ARBA00022670"/>
    </source>
</evidence>
<protein>
    <recommendedName>
        <fullName evidence="16">C3/C5 convertase</fullName>
    </recommendedName>
</protein>
<keyword evidence="8" id="KW-0645">Protease</keyword>
<dbReference type="Gene3D" id="2.40.10.10">
    <property type="entry name" value="Trypsin-like serine proteases"/>
    <property type="match status" value="1"/>
</dbReference>
<feature type="region of interest" description="Disordered" evidence="18">
    <location>
        <begin position="599"/>
        <end position="619"/>
    </location>
</feature>
<dbReference type="SUPFAM" id="SSF50494">
    <property type="entry name" value="Trypsin-like serine proteases"/>
    <property type="match status" value="1"/>
</dbReference>
<evidence type="ECO:0000256" key="16">
    <source>
        <dbReference type="ARBA" id="ARBA00029636"/>
    </source>
</evidence>
<keyword evidence="11" id="KW-0378">Hydrolase</keyword>
<reference evidence="23" key="1">
    <citation type="submission" date="2025-08" db="UniProtKB">
        <authorList>
            <consortium name="RefSeq"/>
        </authorList>
    </citation>
    <scope>IDENTIFICATION</scope>
    <source>
        <tissue evidence="23">Testes</tissue>
    </source>
</reference>
<dbReference type="PROSITE" id="PS50240">
    <property type="entry name" value="TRYPSIN_DOM"/>
    <property type="match status" value="1"/>
</dbReference>
<feature type="domain" description="Sushi" evidence="21">
    <location>
        <begin position="74"/>
        <end position="131"/>
    </location>
</feature>
<sequence length="718" mass="79461">MWTDETETVHCEEIRCPNPLSPEGGRKVGSSYELGDTVTFRCGSGYTLYGSESRTCMENGKWNGTLTICDNGASDCPNPGIPINGRKSGYRYNVRNTVRFYCKRGYDMIGSPVRECLPTGRWSGEDVTCEDPDDFDDINEVAPKLAKHFDTLQLLSTSTFNISNTISANSSEGPEGRTIDLNHAGGLDLYFMLDASASVGEENFKIGLNFVKRLVEKVGVSADKGGTRVGVLTYGSDVIINFHLSDDLTSTELVVQALDNIDYATHQGRRGTATKDALKTVREIMIPQAAASLVDRSFAKKALFLITDGKSNIGGDPANEADKLKTEFHVDVHCVGISQASKKQLVDIASKPSRQHLFFIEDYERLEWLISAITDVEVDYSPCGHAGDTKLDSRARIVGGNNAAEGAWPWQAAIFEKRGEHREIFCGGSLISPNWVLSAAHCFRNYIRNIDASDIEIRLGVTNRRQDVNINPKVQVFDVDHLIVHRDFDYDTRDDDLDYDIALLHLDHPAALGPFVRTVCLPDTDEFQLPDELLTPQKYMVVTGYGHEIARDPRDPRRQFAESLKQIAIANEVLDLSILNLDFTTRMFCAGFGGLTPEDRRGEGEGGIRDSCQGDSGGPAVREMVDRRDNSYRFVQIGIVSWGHGCAQEGQYGYYTNIPLLIRWLRQNINNFELNQPEEAVFDLAGAVDEIPIEAEDVIEAAVDDGLEVVEAAVVDGQ</sequence>
<dbReference type="Pfam" id="PF00084">
    <property type="entry name" value="Sushi"/>
    <property type="match status" value="2"/>
</dbReference>
<keyword evidence="7 17" id="KW-0768">Sushi</keyword>
<feature type="disulfide bond" evidence="17">
    <location>
        <begin position="42"/>
        <end position="69"/>
    </location>
</feature>
<dbReference type="InterPro" id="IPR001314">
    <property type="entry name" value="Peptidase_S1A"/>
</dbReference>
<comment type="cofactor">
    <cofactor evidence="1">
        <name>Mn(2+)</name>
        <dbReference type="ChEBI" id="CHEBI:29035"/>
    </cofactor>
</comment>
<dbReference type="PANTHER" id="PTHR46393:SF7">
    <property type="entry name" value="COMPLEMENT C2"/>
    <property type="match status" value="1"/>
</dbReference>
<name>A0ABM0MLH2_SACKO</name>
<dbReference type="InterPro" id="IPR002035">
    <property type="entry name" value="VWF_A"/>
</dbReference>
<evidence type="ECO:0000256" key="11">
    <source>
        <dbReference type="ARBA" id="ARBA00022801"/>
    </source>
</evidence>
<dbReference type="RefSeq" id="XP_006820863.1">
    <property type="nucleotide sequence ID" value="XM_006820800.1"/>
</dbReference>
<evidence type="ECO:0000256" key="5">
    <source>
        <dbReference type="ARBA" id="ARBA00022525"/>
    </source>
</evidence>
<comment type="subcellular location">
    <subcellularLocation>
        <location evidence="3">Cell surface</location>
    </subcellularLocation>
    <subcellularLocation>
        <location evidence="4">Secreted</location>
    </subcellularLocation>
</comment>
<dbReference type="CDD" id="cd00033">
    <property type="entry name" value="CCP"/>
    <property type="match status" value="2"/>
</dbReference>
<evidence type="ECO:0000256" key="17">
    <source>
        <dbReference type="PROSITE-ProRule" id="PRU00302"/>
    </source>
</evidence>
<accession>A0ABM0MLH2</accession>
<keyword evidence="14 17" id="KW-1015">Disulfide bond</keyword>
<dbReference type="InterPro" id="IPR011360">
    <property type="entry name" value="Compl_C2_B"/>
</dbReference>
<dbReference type="Gene3D" id="3.40.50.410">
    <property type="entry name" value="von Willebrand factor, type A domain"/>
    <property type="match status" value="1"/>
</dbReference>
<evidence type="ECO:0000256" key="7">
    <source>
        <dbReference type="ARBA" id="ARBA00022659"/>
    </source>
</evidence>
<dbReference type="InterPro" id="IPR000436">
    <property type="entry name" value="Sushi_SCR_CCP_dom"/>
</dbReference>
<evidence type="ECO:0000256" key="3">
    <source>
        <dbReference type="ARBA" id="ARBA00004241"/>
    </source>
</evidence>
<dbReference type="InterPro" id="IPR009003">
    <property type="entry name" value="Peptidase_S1_PA"/>
</dbReference>
<keyword evidence="12" id="KW-0720">Serine protease</keyword>
<dbReference type="PROSITE" id="PS50923">
    <property type="entry name" value="SUSHI"/>
    <property type="match status" value="2"/>
</dbReference>
<dbReference type="Gene3D" id="2.10.70.10">
    <property type="entry name" value="Complement Module, domain 1"/>
    <property type="match status" value="2"/>
</dbReference>
<evidence type="ECO:0000256" key="1">
    <source>
        <dbReference type="ARBA" id="ARBA00001936"/>
    </source>
</evidence>
<proteinExistence type="predicted"/>
<dbReference type="InterPro" id="IPR035976">
    <property type="entry name" value="Sushi/SCR/CCP_sf"/>
</dbReference>
<evidence type="ECO:0000256" key="13">
    <source>
        <dbReference type="ARBA" id="ARBA00022859"/>
    </source>
</evidence>
<evidence type="ECO:0000256" key="18">
    <source>
        <dbReference type="SAM" id="MobiDB-lite"/>
    </source>
</evidence>
<keyword evidence="6" id="KW-0399">Innate immunity</keyword>
<dbReference type="PRINTS" id="PR00453">
    <property type="entry name" value="VWFADOMAIN"/>
</dbReference>
<dbReference type="SUPFAM" id="SSF57535">
    <property type="entry name" value="Complement control module/SCR domain"/>
    <property type="match status" value="2"/>
</dbReference>
<evidence type="ECO:0000256" key="14">
    <source>
        <dbReference type="ARBA" id="ARBA00023157"/>
    </source>
</evidence>
<dbReference type="Pfam" id="PF00092">
    <property type="entry name" value="VWA"/>
    <property type="match status" value="1"/>
</dbReference>
<comment type="cofactor">
    <cofactor evidence="2">
        <name>Mg(2+)</name>
        <dbReference type="ChEBI" id="CHEBI:18420"/>
    </cofactor>
</comment>
<dbReference type="SMART" id="SM00327">
    <property type="entry name" value="VWA"/>
    <property type="match status" value="1"/>
</dbReference>
<dbReference type="CDD" id="cd00190">
    <property type="entry name" value="Tryp_SPc"/>
    <property type="match status" value="1"/>
</dbReference>
<evidence type="ECO:0000256" key="10">
    <source>
        <dbReference type="ARBA" id="ARBA00022737"/>
    </source>
</evidence>
<evidence type="ECO:0000313" key="22">
    <source>
        <dbReference type="Proteomes" id="UP000694865"/>
    </source>
</evidence>
<keyword evidence="9" id="KW-0732">Signal</keyword>
<evidence type="ECO:0000259" key="21">
    <source>
        <dbReference type="PROSITE" id="PS50923"/>
    </source>
</evidence>
<dbReference type="PROSITE" id="PS00134">
    <property type="entry name" value="TRYPSIN_HIS"/>
    <property type="match status" value="1"/>
</dbReference>
<dbReference type="PANTHER" id="PTHR46393">
    <property type="entry name" value="SUSHI DOMAIN-CONTAINING PROTEIN"/>
    <property type="match status" value="1"/>
</dbReference>
<keyword evidence="15" id="KW-0325">Glycoprotein</keyword>
<evidence type="ECO:0000256" key="15">
    <source>
        <dbReference type="ARBA" id="ARBA00023180"/>
    </source>
</evidence>
<evidence type="ECO:0000256" key="4">
    <source>
        <dbReference type="ARBA" id="ARBA00004613"/>
    </source>
</evidence>
<evidence type="ECO:0000259" key="20">
    <source>
        <dbReference type="PROSITE" id="PS50240"/>
    </source>
</evidence>
<gene>
    <name evidence="23" type="primary">LOC100373330</name>
</gene>
<dbReference type="CDD" id="cd01450">
    <property type="entry name" value="vWFA_subfamily_ECM"/>
    <property type="match status" value="1"/>
</dbReference>
<feature type="domain" description="Sushi" evidence="21">
    <location>
        <begin position="14"/>
        <end position="71"/>
    </location>
</feature>
<dbReference type="PRINTS" id="PR00722">
    <property type="entry name" value="CHYMOTRYPSIN"/>
</dbReference>
<evidence type="ECO:0000256" key="12">
    <source>
        <dbReference type="ARBA" id="ARBA00022825"/>
    </source>
</evidence>
<evidence type="ECO:0000313" key="23">
    <source>
        <dbReference type="RefSeq" id="XP_006820863.1"/>
    </source>
</evidence>
<dbReference type="InterPro" id="IPR001254">
    <property type="entry name" value="Trypsin_dom"/>
</dbReference>
<feature type="domain" description="Peptidase S1" evidence="20">
    <location>
        <begin position="397"/>
        <end position="670"/>
    </location>
</feature>
<feature type="disulfide bond" evidence="17">
    <location>
        <begin position="102"/>
        <end position="129"/>
    </location>
</feature>
<dbReference type="PIRSF" id="PIRSF001154">
    <property type="entry name" value="Compl_C2_B"/>
    <property type="match status" value="1"/>
</dbReference>
<comment type="caution">
    <text evidence="17">Lacks conserved residue(s) required for the propagation of feature annotation.</text>
</comment>
<dbReference type="PROSITE" id="PS50234">
    <property type="entry name" value="VWFA"/>
    <property type="match status" value="1"/>
</dbReference>